<proteinExistence type="predicted"/>
<evidence type="ECO:0000259" key="7">
    <source>
        <dbReference type="PROSITE" id="PS50157"/>
    </source>
</evidence>
<dbReference type="GeneID" id="33937001"/>
<feature type="compositionally biased region" description="Basic and acidic residues" evidence="6">
    <location>
        <begin position="140"/>
        <end position="166"/>
    </location>
</feature>
<dbReference type="FunFam" id="3.30.160.60:FF:000125">
    <property type="entry name" value="Putative zinc finger protein 143"/>
    <property type="match status" value="1"/>
</dbReference>
<protein>
    <recommendedName>
        <fullName evidence="7">C2H2-type domain-containing protein</fullName>
    </recommendedName>
</protein>
<evidence type="ECO:0000256" key="3">
    <source>
        <dbReference type="ARBA" id="ARBA00022771"/>
    </source>
</evidence>
<dbReference type="PROSITE" id="PS00028">
    <property type="entry name" value="ZINC_FINGER_C2H2_1"/>
    <property type="match status" value="1"/>
</dbReference>
<sequence length="166" mass="18823">MWIPAGFLAEVAARLRSIMRQFQAMQSLLDRTNKLKKFLGRRISLTTPNRGPTTMAYKIRLFQIPSSAQNARTVSAVKDSHHLTQHSRPFKCEVTGCGKAFSQSPGLRRHINSVHTPPSRQKRWYCLVAGCKCKLASDGTSRKDSLDRHMRTQHGRGDHQSYDDTT</sequence>
<dbReference type="SUPFAM" id="SSF57667">
    <property type="entry name" value="beta-beta-alpha zinc fingers"/>
    <property type="match status" value="1"/>
</dbReference>
<evidence type="ECO:0000256" key="5">
    <source>
        <dbReference type="PROSITE-ProRule" id="PRU00042"/>
    </source>
</evidence>
<dbReference type="AlphaFoldDB" id="A0A219ARB8"/>
<dbReference type="InterPro" id="IPR013087">
    <property type="entry name" value="Znf_C2H2_type"/>
</dbReference>
<dbReference type="GO" id="GO:0008270">
    <property type="term" value="F:zinc ion binding"/>
    <property type="evidence" value="ECO:0007669"/>
    <property type="project" value="UniProtKB-KW"/>
</dbReference>
<dbReference type="GO" id="GO:0000981">
    <property type="term" value="F:DNA-binding transcription factor activity, RNA polymerase II-specific"/>
    <property type="evidence" value="ECO:0007669"/>
    <property type="project" value="UniProtKB-ARBA"/>
</dbReference>
<feature type="region of interest" description="Disordered" evidence="6">
    <location>
        <begin position="137"/>
        <end position="166"/>
    </location>
</feature>
<gene>
    <name evidence="8" type="ORF">VFPPC_18138</name>
</gene>
<keyword evidence="2" id="KW-0677">Repeat</keyword>
<comment type="caution">
    <text evidence="8">The sequence shown here is derived from an EMBL/GenBank/DDBJ whole genome shotgun (WGS) entry which is preliminary data.</text>
</comment>
<accession>A0A219ARB8</accession>
<keyword evidence="1" id="KW-0479">Metal-binding</keyword>
<evidence type="ECO:0000256" key="2">
    <source>
        <dbReference type="ARBA" id="ARBA00022737"/>
    </source>
</evidence>
<dbReference type="Proteomes" id="UP000078397">
    <property type="component" value="Unassembled WGS sequence"/>
</dbReference>
<dbReference type="KEGG" id="pchm:VFPPC_18138"/>
<dbReference type="OrthoDB" id="8922241at2759"/>
<keyword evidence="4" id="KW-0862">Zinc</keyword>
<reference evidence="8 9" key="1">
    <citation type="journal article" date="2016" name="PLoS Pathog.">
        <title>Biosynthesis of antibiotic leucinostatins in bio-control fungus Purpureocillium lilacinum and their inhibition on phytophthora revealed by genome mining.</title>
        <authorList>
            <person name="Wang G."/>
            <person name="Liu Z."/>
            <person name="Lin R."/>
            <person name="Li E."/>
            <person name="Mao Z."/>
            <person name="Ling J."/>
            <person name="Yang Y."/>
            <person name="Yin W.B."/>
            <person name="Xie B."/>
        </authorList>
    </citation>
    <scope>NUCLEOTIDE SEQUENCE [LARGE SCALE GENOMIC DNA]</scope>
    <source>
        <strain evidence="8">170</strain>
    </source>
</reference>
<dbReference type="RefSeq" id="XP_022285206.1">
    <property type="nucleotide sequence ID" value="XM_022429794.1"/>
</dbReference>
<dbReference type="PROSITE" id="PS50157">
    <property type="entry name" value="ZINC_FINGER_C2H2_2"/>
    <property type="match status" value="1"/>
</dbReference>
<keyword evidence="3 5" id="KW-0863">Zinc-finger</keyword>
<evidence type="ECO:0000256" key="6">
    <source>
        <dbReference type="SAM" id="MobiDB-lite"/>
    </source>
</evidence>
<dbReference type="InterPro" id="IPR036236">
    <property type="entry name" value="Znf_C2H2_sf"/>
</dbReference>
<dbReference type="EMBL" id="LSBJ02000007">
    <property type="protein sequence ID" value="OWT42725.1"/>
    <property type="molecule type" value="Genomic_DNA"/>
</dbReference>
<dbReference type="Pfam" id="PF00096">
    <property type="entry name" value="zf-C2H2"/>
    <property type="match status" value="1"/>
</dbReference>
<dbReference type="Gene3D" id="3.30.160.60">
    <property type="entry name" value="Classic Zinc Finger"/>
    <property type="match status" value="1"/>
</dbReference>
<name>A0A219ARB8_METCM</name>
<evidence type="ECO:0000256" key="1">
    <source>
        <dbReference type="ARBA" id="ARBA00022723"/>
    </source>
</evidence>
<evidence type="ECO:0000256" key="4">
    <source>
        <dbReference type="ARBA" id="ARBA00022833"/>
    </source>
</evidence>
<dbReference type="SMART" id="SM00355">
    <property type="entry name" value="ZnF_C2H2"/>
    <property type="match status" value="2"/>
</dbReference>
<evidence type="ECO:0000313" key="8">
    <source>
        <dbReference type="EMBL" id="OWT42725.1"/>
    </source>
</evidence>
<organism evidence="8 9">
    <name type="scientific">Pochonia chlamydosporia 170</name>
    <dbReference type="NCBI Taxonomy" id="1380566"/>
    <lineage>
        <taxon>Eukaryota</taxon>
        <taxon>Fungi</taxon>
        <taxon>Dikarya</taxon>
        <taxon>Ascomycota</taxon>
        <taxon>Pezizomycotina</taxon>
        <taxon>Sordariomycetes</taxon>
        <taxon>Hypocreomycetidae</taxon>
        <taxon>Hypocreales</taxon>
        <taxon>Clavicipitaceae</taxon>
        <taxon>Pochonia</taxon>
    </lineage>
</organism>
<evidence type="ECO:0000313" key="9">
    <source>
        <dbReference type="Proteomes" id="UP000078397"/>
    </source>
</evidence>
<dbReference type="GO" id="GO:0000978">
    <property type="term" value="F:RNA polymerase II cis-regulatory region sequence-specific DNA binding"/>
    <property type="evidence" value="ECO:0007669"/>
    <property type="project" value="UniProtKB-ARBA"/>
</dbReference>
<keyword evidence="9" id="KW-1185">Reference proteome</keyword>
<feature type="domain" description="C2H2-type" evidence="7">
    <location>
        <begin position="90"/>
        <end position="120"/>
    </location>
</feature>